<keyword evidence="15" id="KW-1185">Reference proteome</keyword>
<feature type="repeat" description="TPR" evidence="12">
    <location>
        <begin position="306"/>
        <end position="339"/>
    </location>
</feature>
<dbReference type="EC" id="2.4.1.255" evidence="5"/>
<keyword evidence="8" id="KW-0808">Transferase</keyword>
<feature type="repeat" description="TPR" evidence="12">
    <location>
        <begin position="238"/>
        <end position="271"/>
    </location>
</feature>
<feature type="repeat" description="TPR" evidence="12">
    <location>
        <begin position="408"/>
        <end position="441"/>
    </location>
</feature>
<dbReference type="PANTHER" id="PTHR44366">
    <property type="entry name" value="UDP-N-ACETYLGLUCOSAMINE--PEPTIDE N-ACETYLGLUCOSAMINYLTRANSFERASE 110 KDA SUBUNIT"/>
    <property type="match status" value="1"/>
</dbReference>
<dbReference type="PANTHER" id="PTHR44366:SF1">
    <property type="entry name" value="UDP-N-ACETYLGLUCOSAMINE--PEPTIDE N-ACETYLGLUCOSAMINYLTRANSFERASE 110 KDA SUBUNIT"/>
    <property type="match status" value="1"/>
</dbReference>
<comment type="caution">
    <text evidence="14">The sequence shown here is derived from an EMBL/GenBank/DDBJ whole genome shotgun (WGS) entry which is preliminary data.</text>
</comment>
<feature type="repeat" description="TPR" evidence="12">
    <location>
        <begin position="170"/>
        <end position="203"/>
    </location>
</feature>
<keyword evidence="10 12" id="KW-0802">TPR repeat</keyword>
<sequence>MFTADAELRVLQRSSESNVTDRDAQALCIECRAFMGLAELAHREYQAGDYERSEQHCMQLWRQEPDNTGVLLLLSSVHFQCGRLDKSAYFSQLAIKQNPLLAEAYSNLGNVYKERGQLQEALDNYRHAVRLKPDFIDGYINLAAALVASGDLEQAVQAYVTALQYNADLYCVRSDLGNLLKALGRLDEAKACYLKAIETQPSFAVAWSNLGCVFNAQGEIWLAIHHFEKAVALDPNFLDAYINLGNVLKEARIFDRAVAAYLRALNLSPNHAVVHGNLACVYYEQGLIDLAIDTYRRAIELQPNFPDAYCNLANALKEKGQVTEAEECYDTALALCPTHADSLNNLANIKREQGFTEQAVQLYTKALEIYPEFAVAHSNLASVLQQQGKLHEALMHYKEAIRISPTFADAYSNMGNTLKEMQDVQGAQQCYTRAIQINPAFADAHSNLASIHKDSGNIPEAISSYRTALKLKPDFPDAYCNLAHCLQIVCDWSDYDARMKKLVQIVQDQLDKNRLPSVHPHHSMLYPLTHPQRKGIAARHAALCLEKINVLHKPPYTHPKDLKTSNGRLRIGYVSSDFGNHPTSHLMQSIPGMHNRDMVEIFCYSLSADDGTSFRSKIAREAERFIDLSQIPCNGKAADRIHADGIHILVNMNGYTKGARNEIFALRPAPIQVMWLGYPGTSGATFMDYIMTDSVTSPIEVACQYTEKLAYMPKTFFIGDHQQMFPHMLQKVLITTRDSPNPDKDTVILINGTNLDTLFENSVVREIPMSMENGQTPPDGSAVTKVIELPSLQPITNMVKTGQQQCVINNVIIQNGLTTNQTNNKSATGEEIPTPLILSCRLQYGLPDDGIVYCNFNQLYKIDPNTLEMWVNILKAVPNSYLWLLRFPAVGEPNALQYASNLGLPPGRIIFSPVAPKEEHVRRGQLADICLDTPLCNGHTTGMDVLWAGTPMVTMPMETLASRIASSQLLCLGSPELVAKDAEDYQRIAIKLGTEPDFLRKTRDKVWRMRTTSALFNVKTYARDMEKVFKQMWAKYEAGKPVDHVIDVQD</sequence>
<dbReference type="Proteomes" id="UP001208570">
    <property type="component" value="Unassembled WGS sequence"/>
</dbReference>
<feature type="repeat" description="TPR" evidence="12">
    <location>
        <begin position="442"/>
        <end position="475"/>
    </location>
</feature>
<keyword evidence="7" id="KW-0328">Glycosyltransferase</keyword>
<dbReference type="Gene3D" id="3.40.50.2000">
    <property type="entry name" value="Glycogen Phosphorylase B"/>
    <property type="match status" value="1"/>
</dbReference>
<dbReference type="FunFam" id="1.25.40.10:FF:000013">
    <property type="entry name" value="UDP-N-acetylglucosamine--peptide N-acetylglucosaminyltransferase 110 kDa subunit"/>
    <property type="match status" value="1"/>
</dbReference>
<dbReference type="PROSITE" id="PS50005">
    <property type="entry name" value="TPR"/>
    <property type="match status" value="11"/>
</dbReference>
<feature type="repeat" description="TPR" evidence="12">
    <location>
        <begin position="374"/>
        <end position="407"/>
    </location>
</feature>
<dbReference type="InterPro" id="IPR019734">
    <property type="entry name" value="TPR_rpt"/>
</dbReference>
<evidence type="ECO:0000256" key="9">
    <source>
        <dbReference type="ARBA" id="ARBA00022737"/>
    </source>
</evidence>
<keyword evidence="6" id="KW-0963">Cytoplasm</keyword>
<dbReference type="InterPro" id="IPR011990">
    <property type="entry name" value="TPR-like_helical_dom_sf"/>
</dbReference>
<evidence type="ECO:0000256" key="10">
    <source>
        <dbReference type="ARBA" id="ARBA00022803"/>
    </source>
</evidence>
<dbReference type="GO" id="GO:0005737">
    <property type="term" value="C:cytoplasm"/>
    <property type="evidence" value="ECO:0007669"/>
    <property type="project" value="UniProtKB-SubCell"/>
</dbReference>
<evidence type="ECO:0000313" key="15">
    <source>
        <dbReference type="Proteomes" id="UP001208570"/>
    </source>
</evidence>
<dbReference type="EMBL" id="JAODUP010000015">
    <property type="protein sequence ID" value="KAK2168686.1"/>
    <property type="molecule type" value="Genomic_DNA"/>
</dbReference>
<evidence type="ECO:0000256" key="3">
    <source>
        <dbReference type="ARBA" id="ARBA00004922"/>
    </source>
</evidence>
<evidence type="ECO:0000256" key="4">
    <source>
        <dbReference type="ARBA" id="ARBA00005386"/>
    </source>
</evidence>
<dbReference type="Pfam" id="PF13424">
    <property type="entry name" value="TPR_12"/>
    <property type="match status" value="1"/>
</dbReference>
<evidence type="ECO:0000256" key="1">
    <source>
        <dbReference type="ARBA" id="ARBA00004123"/>
    </source>
</evidence>
<evidence type="ECO:0000313" key="14">
    <source>
        <dbReference type="EMBL" id="KAK2168686.1"/>
    </source>
</evidence>
<evidence type="ECO:0000256" key="11">
    <source>
        <dbReference type="ARBA" id="ARBA00023242"/>
    </source>
</evidence>
<feature type="repeat" description="TPR" evidence="12">
    <location>
        <begin position="136"/>
        <end position="169"/>
    </location>
</feature>
<dbReference type="Gene3D" id="3.40.50.11380">
    <property type="match status" value="1"/>
</dbReference>
<dbReference type="GO" id="GO:0005634">
    <property type="term" value="C:nucleus"/>
    <property type="evidence" value="ECO:0007669"/>
    <property type="project" value="UniProtKB-SubCell"/>
</dbReference>
<feature type="repeat" description="TPR" evidence="12">
    <location>
        <begin position="102"/>
        <end position="135"/>
    </location>
</feature>
<dbReference type="Pfam" id="PF13414">
    <property type="entry name" value="TPR_11"/>
    <property type="match status" value="3"/>
</dbReference>
<dbReference type="Gene3D" id="1.25.40.10">
    <property type="entry name" value="Tetratricopeptide repeat domain"/>
    <property type="match status" value="2"/>
</dbReference>
<gene>
    <name evidence="14" type="ORF">LSH36_15g17006</name>
</gene>
<dbReference type="InterPro" id="IPR029489">
    <property type="entry name" value="OGT/SEC/SPY_C"/>
</dbReference>
<dbReference type="GO" id="GO:0097363">
    <property type="term" value="F:protein O-acetylglucosaminyltransferase activity"/>
    <property type="evidence" value="ECO:0007669"/>
    <property type="project" value="UniProtKB-EC"/>
</dbReference>
<dbReference type="PROSITE" id="PS50293">
    <property type="entry name" value="TPR_REGION"/>
    <property type="match status" value="4"/>
</dbReference>
<evidence type="ECO:0000256" key="12">
    <source>
        <dbReference type="PROSITE-ProRule" id="PRU00339"/>
    </source>
</evidence>
<keyword evidence="9" id="KW-0677">Repeat</keyword>
<reference evidence="14" key="1">
    <citation type="journal article" date="2023" name="Mol. Biol. Evol.">
        <title>Third-Generation Sequencing Reveals the Adaptive Role of the Epigenome in Three Deep-Sea Polychaetes.</title>
        <authorList>
            <person name="Perez M."/>
            <person name="Aroh O."/>
            <person name="Sun Y."/>
            <person name="Lan Y."/>
            <person name="Juniper S.K."/>
            <person name="Young C.R."/>
            <person name="Angers B."/>
            <person name="Qian P.Y."/>
        </authorList>
    </citation>
    <scope>NUCLEOTIDE SEQUENCE</scope>
    <source>
        <strain evidence="14">P08H-3</strain>
    </source>
</reference>
<feature type="repeat" description="TPR" evidence="12">
    <location>
        <begin position="340"/>
        <end position="373"/>
    </location>
</feature>
<feature type="repeat" description="TPR" evidence="12">
    <location>
        <begin position="204"/>
        <end position="237"/>
    </location>
</feature>
<keyword evidence="11" id="KW-0539">Nucleus</keyword>
<evidence type="ECO:0000259" key="13">
    <source>
        <dbReference type="Pfam" id="PF13844"/>
    </source>
</evidence>
<organism evidence="14 15">
    <name type="scientific">Paralvinella palmiformis</name>
    <dbReference type="NCBI Taxonomy" id="53620"/>
    <lineage>
        <taxon>Eukaryota</taxon>
        <taxon>Metazoa</taxon>
        <taxon>Spiralia</taxon>
        <taxon>Lophotrochozoa</taxon>
        <taxon>Annelida</taxon>
        <taxon>Polychaeta</taxon>
        <taxon>Sedentaria</taxon>
        <taxon>Canalipalpata</taxon>
        <taxon>Terebellida</taxon>
        <taxon>Terebelliformia</taxon>
        <taxon>Alvinellidae</taxon>
        <taxon>Paralvinella</taxon>
    </lineage>
</organism>
<comment type="similarity">
    <text evidence="4">Belongs to the glycosyltransferase 41 family. O-GlcNAc transferase subfamily.</text>
</comment>
<dbReference type="Pfam" id="PF00515">
    <property type="entry name" value="TPR_1"/>
    <property type="match status" value="2"/>
</dbReference>
<evidence type="ECO:0000256" key="7">
    <source>
        <dbReference type="ARBA" id="ARBA00022676"/>
    </source>
</evidence>
<evidence type="ECO:0000256" key="2">
    <source>
        <dbReference type="ARBA" id="ARBA00004496"/>
    </source>
</evidence>
<dbReference type="Pfam" id="PF13181">
    <property type="entry name" value="TPR_8"/>
    <property type="match status" value="2"/>
</dbReference>
<dbReference type="AlphaFoldDB" id="A0AAD9NHQ1"/>
<dbReference type="Pfam" id="PF13844">
    <property type="entry name" value="Glyco_transf_41"/>
    <property type="match status" value="1"/>
</dbReference>
<evidence type="ECO:0000256" key="5">
    <source>
        <dbReference type="ARBA" id="ARBA00011970"/>
    </source>
</evidence>
<protein>
    <recommendedName>
        <fullName evidence="5">protein O-GlcNAc transferase</fullName>
        <ecNumber evidence="5">2.4.1.255</ecNumber>
    </recommendedName>
</protein>
<accession>A0AAD9NHQ1</accession>
<dbReference type="SUPFAM" id="SSF48452">
    <property type="entry name" value="TPR-like"/>
    <property type="match status" value="2"/>
</dbReference>
<comment type="subcellular location">
    <subcellularLocation>
        <location evidence="2">Cytoplasm</location>
    </subcellularLocation>
    <subcellularLocation>
        <location evidence="1">Nucleus</location>
    </subcellularLocation>
</comment>
<dbReference type="SMART" id="SM00028">
    <property type="entry name" value="TPR"/>
    <property type="match status" value="12"/>
</dbReference>
<dbReference type="FunFam" id="1.25.40.10:FF:000019">
    <property type="entry name" value="UDP-N-acetylglucosamine--peptide N-acetylglucosaminyltransferase 110 kDa subunit"/>
    <property type="match status" value="1"/>
</dbReference>
<name>A0AAD9NHQ1_9ANNE</name>
<evidence type="ECO:0000256" key="6">
    <source>
        <dbReference type="ARBA" id="ARBA00022490"/>
    </source>
</evidence>
<proteinExistence type="inferred from homology"/>
<dbReference type="FunFam" id="3.40.50.11380:FF:000001">
    <property type="entry name" value="UDP-N-acetylglucosamine--peptide N-acetylglucosaminyltransferase 110 kDa subunit"/>
    <property type="match status" value="1"/>
</dbReference>
<dbReference type="GO" id="GO:0006493">
    <property type="term" value="P:protein O-linked glycosylation"/>
    <property type="evidence" value="ECO:0007669"/>
    <property type="project" value="InterPro"/>
</dbReference>
<evidence type="ECO:0000256" key="8">
    <source>
        <dbReference type="ARBA" id="ARBA00022679"/>
    </source>
</evidence>
<dbReference type="InterPro" id="IPR037919">
    <property type="entry name" value="OGT"/>
</dbReference>
<feature type="repeat" description="TPR" evidence="12">
    <location>
        <begin position="272"/>
        <end position="305"/>
    </location>
</feature>
<dbReference type="FunFam" id="3.40.50.2000:FF:000012">
    <property type="entry name" value="UDP-N-acetylglucosamine--peptide N-acetylglucosaminyltransferase 110 kDa subunit"/>
    <property type="match status" value="1"/>
</dbReference>
<comment type="pathway">
    <text evidence="3">Protein modification; protein glycosylation.</text>
</comment>
<dbReference type="Gene3D" id="3.30.720.150">
    <property type="match status" value="1"/>
</dbReference>
<feature type="domain" description="O-GlcNAc transferase C-terminal" evidence="13">
    <location>
        <begin position="489"/>
        <end position="1025"/>
    </location>
</feature>